<dbReference type="Gene3D" id="3.90.1530.10">
    <property type="entry name" value="Conserved hypothetical protein from pyrococcus furiosus pfu- 392566-001, ParB domain"/>
    <property type="match status" value="1"/>
</dbReference>
<dbReference type="Proteomes" id="UP001165667">
    <property type="component" value="Unassembled WGS sequence"/>
</dbReference>
<reference evidence="2" key="1">
    <citation type="submission" date="2022-05" db="EMBL/GenBank/DDBJ databases">
        <authorList>
            <person name="Pankratov T."/>
        </authorList>
    </citation>
    <scope>NUCLEOTIDE SEQUENCE</scope>
    <source>
        <strain evidence="2">BP6-180914</strain>
    </source>
</reference>
<evidence type="ECO:0000259" key="1">
    <source>
        <dbReference type="SMART" id="SM00470"/>
    </source>
</evidence>
<proteinExistence type="predicted"/>
<dbReference type="SUPFAM" id="SSF109709">
    <property type="entry name" value="KorB DNA-binding domain-like"/>
    <property type="match status" value="1"/>
</dbReference>
<feature type="domain" description="ParB-like N-terminal" evidence="1">
    <location>
        <begin position="18"/>
        <end position="112"/>
    </location>
</feature>
<dbReference type="GO" id="GO:0007059">
    <property type="term" value="P:chromosome segregation"/>
    <property type="evidence" value="ECO:0007669"/>
    <property type="project" value="TreeGrafter"/>
</dbReference>
<dbReference type="AlphaFoldDB" id="A0AA42CRG1"/>
<accession>A0AA42CRG1</accession>
<dbReference type="InterPro" id="IPR003115">
    <property type="entry name" value="ParB_N"/>
</dbReference>
<dbReference type="GO" id="GO:0005694">
    <property type="term" value="C:chromosome"/>
    <property type="evidence" value="ECO:0007669"/>
    <property type="project" value="TreeGrafter"/>
</dbReference>
<dbReference type="Pfam" id="PF07506">
    <property type="entry name" value="RepB"/>
    <property type="match status" value="1"/>
</dbReference>
<sequence length="302" mass="33154">MSKAPEPVFSLAFEPEMALVPISAMMPVRALRPTVKASHKYRQISQSIREIGLVEPPVVARTDAAPGRYLLLDGRIRVEVLKEMGETQVECLVSTDDEAFTYNRAVNRLSSIQERAMIVRAIERGVPEGKIATAMSLDVKSVQRRVKMLDGICQEVVAQLADKHCPMAVFDVLRKMKPIRQMEAADLFVGGNNYTVAYASAILAGSSQAQLVDGVKAKPKGVSATLLARMERELATLQESIGSAEETYSRDNLHLTVFKGYLAKLVGNARVARFLASRYPDFLEQFQAIADIVSTKPADEAA</sequence>
<dbReference type="RefSeq" id="WP_282588818.1">
    <property type="nucleotide sequence ID" value="NZ_JAMOIM010000050.1"/>
</dbReference>
<keyword evidence="3" id="KW-1185">Reference proteome</keyword>
<dbReference type="PANTHER" id="PTHR33375">
    <property type="entry name" value="CHROMOSOME-PARTITIONING PROTEIN PARB-RELATED"/>
    <property type="match status" value="1"/>
</dbReference>
<dbReference type="EMBL" id="JAMOIM010000050">
    <property type="protein sequence ID" value="MCW6512440.1"/>
    <property type="molecule type" value="Genomic_DNA"/>
</dbReference>
<dbReference type="InterPro" id="IPR050336">
    <property type="entry name" value="Chromosome_partition/occlusion"/>
</dbReference>
<evidence type="ECO:0000313" key="3">
    <source>
        <dbReference type="Proteomes" id="UP001165667"/>
    </source>
</evidence>
<dbReference type="SMART" id="SM00470">
    <property type="entry name" value="ParB"/>
    <property type="match status" value="1"/>
</dbReference>
<organism evidence="2 3">
    <name type="scientific">Lichenifustis flavocetrariae</name>
    <dbReference type="NCBI Taxonomy" id="2949735"/>
    <lineage>
        <taxon>Bacteria</taxon>
        <taxon>Pseudomonadati</taxon>
        <taxon>Pseudomonadota</taxon>
        <taxon>Alphaproteobacteria</taxon>
        <taxon>Hyphomicrobiales</taxon>
        <taxon>Lichenihabitantaceae</taxon>
        <taxon>Lichenifustis</taxon>
    </lineage>
</organism>
<dbReference type="Pfam" id="PF02195">
    <property type="entry name" value="ParB_N"/>
    <property type="match status" value="1"/>
</dbReference>
<dbReference type="InterPro" id="IPR011111">
    <property type="entry name" value="Plasmid_RepB"/>
</dbReference>
<comment type="caution">
    <text evidence="2">The sequence shown here is derived from an EMBL/GenBank/DDBJ whole genome shotgun (WGS) entry which is preliminary data.</text>
</comment>
<protein>
    <submittedName>
        <fullName evidence="2">ParB N-terminal domain-containing protein</fullName>
    </submittedName>
</protein>
<gene>
    <name evidence="2" type="ORF">M8523_31480</name>
</gene>
<name>A0AA42CRG1_9HYPH</name>
<dbReference type="SUPFAM" id="SSF110849">
    <property type="entry name" value="ParB/Sulfiredoxin"/>
    <property type="match status" value="1"/>
</dbReference>
<dbReference type="PANTHER" id="PTHR33375:SF1">
    <property type="entry name" value="CHROMOSOME-PARTITIONING PROTEIN PARB-RELATED"/>
    <property type="match status" value="1"/>
</dbReference>
<evidence type="ECO:0000313" key="2">
    <source>
        <dbReference type="EMBL" id="MCW6512440.1"/>
    </source>
</evidence>
<dbReference type="InterPro" id="IPR036086">
    <property type="entry name" value="ParB/Sulfiredoxin_sf"/>
</dbReference>